<keyword evidence="4 6" id="KW-1133">Transmembrane helix</keyword>
<evidence type="ECO:0000313" key="8">
    <source>
        <dbReference type="EMBL" id="MFD0738455.1"/>
    </source>
</evidence>
<feature type="domain" description="Phage shock protein PspC N-terminal" evidence="7">
    <location>
        <begin position="7"/>
        <end position="62"/>
    </location>
</feature>
<keyword evidence="2" id="KW-1003">Cell membrane</keyword>
<dbReference type="PANTHER" id="PTHR33885">
    <property type="entry name" value="PHAGE SHOCK PROTEIN C"/>
    <property type="match status" value="1"/>
</dbReference>
<keyword evidence="5 6" id="KW-0472">Membrane</keyword>
<keyword evidence="3 6" id="KW-0812">Transmembrane</keyword>
<dbReference type="Proteomes" id="UP001597090">
    <property type="component" value="Unassembled WGS sequence"/>
</dbReference>
<evidence type="ECO:0000259" key="7">
    <source>
        <dbReference type="Pfam" id="PF04024"/>
    </source>
</evidence>
<feature type="domain" description="Phage shock protein PspC N-terminal" evidence="7">
    <location>
        <begin position="79"/>
        <end position="134"/>
    </location>
</feature>
<reference evidence="9" key="1">
    <citation type="journal article" date="2019" name="Int. J. Syst. Evol. Microbiol.">
        <title>The Global Catalogue of Microorganisms (GCM) 10K type strain sequencing project: providing services to taxonomists for standard genome sequencing and annotation.</title>
        <authorList>
            <consortium name="The Broad Institute Genomics Platform"/>
            <consortium name="The Broad Institute Genome Sequencing Center for Infectious Disease"/>
            <person name="Wu L."/>
            <person name="Ma J."/>
        </authorList>
    </citation>
    <scope>NUCLEOTIDE SEQUENCE [LARGE SCALE GENOMIC DNA]</scope>
    <source>
        <strain evidence="9">CCUG 55491</strain>
    </source>
</reference>
<organism evidence="8 9">
    <name type="scientific">Lysobacter koreensis</name>
    <dbReference type="NCBI Taxonomy" id="266122"/>
    <lineage>
        <taxon>Bacteria</taxon>
        <taxon>Pseudomonadati</taxon>
        <taxon>Pseudomonadota</taxon>
        <taxon>Gammaproteobacteria</taxon>
        <taxon>Lysobacterales</taxon>
        <taxon>Lysobacteraceae</taxon>
        <taxon>Lysobacter</taxon>
    </lineage>
</organism>
<name>A0ABW2YJH1_9GAMM</name>
<evidence type="ECO:0000256" key="4">
    <source>
        <dbReference type="ARBA" id="ARBA00022989"/>
    </source>
</evidence>
<evidence type="ECO:0000256" key="1">
    <source>
        <dbReference type="ARBA" id="ARBA00004162"/>
    </source>
</evidence>
<evidence type="ECO:0000256" key="5">
    <source>
        <dbReference type="ARBA" id="ARBA00023136"/>
    </source>
</evidence>
<accession>A0ABW2YJH1</accession>
<feature type="transmembrane region" description="Helical" evidence="6">
    <location>
        <begin position="33"/>
        <end position="59"/>
    </location>
</feature>
<comment type="subcellular location">
    <subcellularLocation>
        <location evidence="1">Cell membrane</location>
        <topology evidence="1">Single-pass membrane protein</topology>
    </subcellularLocation>
</comment>
<dbReference type="EMBL" id="JBHTIH010000002">
    <property type="protein sequence ID" value="MFD0738455.1"/>
    <property type="molecule type" value="Genomic_DNA"/>
</dbReference>
<evidence type="ECO:0000256" key="6">
    <source>
        <dbReference type="SAM" id="Phobius"/>
    </source>
</evidence>
<evidence type="ECO:0000256" key="3">
    <source>
        <dbReference type="ARBA" id="ARBA00022692"/>
    </source>
</evidence>
<comment type="caution">
    <text evidence="8">The sequence shown here is derived from an EMBL/GenBank/DDBJ whole genome shotgun (WGS) entry which is preliminary data.</text>
</comment>
<feature type="transmembrane region" description="Helical" evidence="6">
    <location>
        <begin position="104"/>
        <end position="131"/>
    </location>
</feature>
<dbReference type="InterPro" id="IPR007168">
    <property type="entry name" value="Phageshock_PspC_N"/>
</dbReference>
<keyword evidence="9" id="KW-1185">Reference proteome</keyword>
<proteinExistence type="predicted"/>
<dbReference type="PANTHER" id="PTHR33885:SF3">
    <property type="entry name" value="PHAGE SHOCK PROTEIN C"/>
    <property type="match status" value="1"/>
</dbReference>
<evidence type="ECO:0000313" key="9">
    <source>
        <dbReference type="Proteomes" id="UP001597090"/>
    </source>
</evidence>
<gene>
    <name evidence="8" type="ORF">ACFQZQ_04030</name>
</gene>
<dbReference type="InterPro" id="IPR052027">
    <property type="entry name" value="PspC"/>
</dbReference>
<dbReference type="Pfam" id="PF04024">
    <property type="entry name" value="PspC"/>
    <property type="match status" value="2"/>
</dbReference>
<sequence>MNWNMQQLRKSSTDRQLDGICGGLGEHTPVPALVWRVAFVVLAVCGGAGLLVYALLWWLMPSADSSGATAGSEWNLHALRRSDTDRQIEGVCGGLGEYTPVPSWLWRVAFVATVFVGGAGLLAYVLLWLFVPKAEATILGA</sequence>
<protein>
    <submittedName>
        <fullName evidence="8">PspC domain-containing protein</fullName>
    </submittedName>
</protein>
<evidence type="ECO:0000256" key="2">
    <source>
        <dbReference type="ARBA" id="ARBA00022475"/>
    </source>
</evidence>
<dbReference type="RefSeq" id="WP_386811377.1">
    <property type="nucleotide sequence ID" value="NZ_JBHTIH010000002.1"/>
</dbReference>